<comment type="similarity">
    <text evidence="2">Belongs to the MoaD family.</text>
</comment>
<dbReference type="GO" id="GO:0000166">
    <property type="term" value="F:nucleotide binding"/>
    <property type="evidence" value="ECO:0007669"/>
    <property type="project" value="UniProtKB-KW"/>
</dbReference>
<keyword evidence="1" id="KW-0547">Nucleotide-binding</keyword>
<evidence type="ECO:0000256" key="2">
    <source>
        <dbReference type="ARBA" id="ARBA00024200"/>
    </source>
</evidence>
<dbReference type="Proteomes" id="UP000275137">
    <property type="component" value="Unassembled WGS sequence"/>
</dbReference>
<dbReference type="Pfam" id="PF02597">
    <property type="entry name" value="ThiS"/>
    <property type="match status" value="1"/>
</dbReference>
<keyword evidence="5" id="KW-1185">Reference proteome</keyword>
<dbReference type="PANTHER" id="PTHR33359">
    <property type="entry name" value="MOLYBDOPTERIN SYNTHASE SULFUR CARRIER SUBUNIT"/>
    <property type="match status" value="1"/>
</dbReference>
<reference evidence="4 5" key="1">
    <citation type="submission" date="2018-10" db="EMBL/GenBank/DDBJ databases">
        <authorList>
            <person name="Chen W.-M."/>
        </authorList>
    </citation>
    <scope>NUCLEOTIDE SEQUENCE [LARGE SCALE GENOMIC DNA]</scope>
    <source>
        <strain evidence="4 5">H-5</strain>
    </source>
</reference>
<gene>
    <name evidence="4" type="primary">moaD</name>
    <name evidence="4" type="ORF">ED236_01155</name>
</gene>
<evidence type="ECO:0000256" key="1">
    <source>
        <dbReference type="ARBA" id="ARBA00022741"/>
    </source>
</evidence>
<accession>A0A3N0V619</accession>
<dbReference type="Gene3D" id="3.10.20.30">
    <property type="match status" value="1"/>
</dbReference>
<dbReference type="SUPFAM" id="SSF54285">
    <property type="entry name" value="MoaD/ThiS"/>
    <property type="match status" value="1"/>
</dbReference>
<name>A0A3N0V619_9PROT</name>
<dbReference type="PANTHER" id="PTHR33359:SF1">
    <property type="entry name" value="MOLYBDOPTERIN SYNTHASE SULFUR CARRIER SUBUNIT"/>
    <property type="match status" value="1"/>
</dbReference>
<protein>
    <recommendedName>
        <fullName evidence="3">Molybdopterin synthase sulfur carrier subunit</fullName>
    </recommendedName>
</protein>
<sequence>MQITVLYFARLKESLKYSTEELQLPEGVDTVAALMQHLASRGDAWQTMFSGQQAIRAAINHALVGTEAVIKAGDEVAFFPPVTGG</sequence>
<dbReference type="NCBIfam" id="TIGR01682">
    <property type="entry name" value="moaD"/>
    <property type="match status" value="1"/>
</dbReference>
<dbReference type="UniPathway" id="UPA00344"/>
<evidence type="ECO:0000256" key="3">
    <source>
        <dbReference type="ARBA" id="ARBA00024247"/>
    </source>
</evidence>
<dbReference type="RefSeq" id="WP_123236109.1">
    <property type="nucleotide sequence ID" value="NZ_RJVP01000001.1"/>
</dbReference>
<evidence type="ECO:0000313" key="4">
    <source>
        <dbReference type="EMBL" id="ROH88115.1"/>
    </source>
</evidence>
<dbReference type="InterPro" id="IPR003749">
    <property type="entry name" value="ThiS/MoaD-like"/>
</dbReference>
<proteinExistence type="inferred from homology"/>
<dbReference type="InterPro" id="IPR044672">
    <property type="entry name" value="MOCS2A"/>
</dbReference>
<comment type="caution">
    <text evidence="4">The sequence shown here is derived from an EMBL/GenBank/DDBJ whole genome shotgun (WGS) entry which is preliminary data.</text>
</comment>
<organism evidence="4 5">
    <name type="scientific">Pseudomethylobacillus aquaticus</name>
    <dbReference type="NCBI Taxonomy" id="2676064"/>
    <lineage>
        <taxon>Bacteria</taxon>
        <taxon>Pseudomonadati</taxon>
        <taxon>Pseudomonadota</taxon>
        <taxon>Betaproteobacteria</taxon>
        <taxon>Nitrosomonadales</taxon>
        <taxon>Methylophilaceae</taxon>
        <taxon>Pseudomethylobacillus</taxon>
    </lineage>
</organism>
<dbReference type="EMBL" id="RJVP01000001">
    <property type="protein sequence ID" value="ROH88115.1"/>
    <property type="molecule type" value="Genomic_DNA"/>
</dbReference>
<dbReference type="CDD" id="cd00754">
    <property type="entry name" value="Ubl_MoaD"/>
    <property type="match status" value="1"/>
</dbReference>
<evidence type="ECO:0000313" key="5">
    <source>
        <dbReference type="Proteomes" id="UP000275137"/>
    </source>
</evidence>
<dbReference type="AlphaFoldDB" id="A0A3N0V619"/>
<dbReference type="GO" id="GO:0006777">
    <property type="term" value="P:Mo-molybdopterin cofactor biosynthetic process"/>
    <property type="evidence" value="ECO:0007669"/>
    <property type="project" value="InterPro"/>
</dbReference>
<dbReference type="InterPro" id="IPR016155">
    <property type="entry name" value="Mopterin_synth/thiamin_S_b"/>
</dbReference>
<dbReference type="GO" id="GO:1990133">
    <property type="term" value="C:molybdopterin adenylyltransferase complex"/>
    <property type="evidence" value="ECO:0007669"/>
    <property type="project" value="TreeGrafter"/>
</dbReference>
<dbReference type="InterPro" id="IPR012675">
    <property type="entry name" value="Beta-grasp_dom_sf"/>
</dbReference>